<organism evidence="1 2">
    <name type="scientific">Dyella japonica</name>
    <dbReference type="NCBI Taxonomy" id="231455"/>
    <lineage>
        <taxon>Bacteria</taxon>
        <taxon>Pseudomonadati</taxon>
        <taxon>Pseudomonadota</taxon>
        <taxon>Gammaproteobacteria</taxon>
        <taxon>Lysobacterales</taxon>
        <taxon>Rhodanobacteraceae</taxon>
        <taxon>Dyella</taxon>
    </lineage>
</organism>
<evidence type="ECO:0000313" key="2">
    <source>
        <dbReference type="Proteomes" id="UP001549184"/>
    </source>
</evidence>
<accession>A0ABV2JN94</accession>
<reference evidence="1 2" key="1">
    <citation type="submission" date="2024-06" db="EMBL/GenBank/DDBJ databases">
        <title>Sorghum-associated microbial communities from plants grown in Nebraska, USA.</title>
        <authorList>
            <person name="Schachtman D."/>
        </authorList>
    </citation>
    <scope>NUCLEOTIDE SEQUENCE [LARGE SCALE GENOMIC DNA]</scope>
    <source>
        <strain evidence="1 2">1073</strain>
    </source>
</reference>
<evidence type="ECO:0000313" key="1">
    <source>
        <dbReference type="EMBL" id="MET3650311.1"/>
    </source>
</evidence>
<protein>
    <submittedName>
        <fullName evidence="1">Uncharacterized protein</fullName>
    </submittedName>
</protein>
<comment type="caution">
    <text evidence="1">The sequence shown here is derived from an EMBL/GenBank/DDBJ whole genome shotgun (WGS) entry which is preliminary data.</text>
</comment>
<gene>
    <name evidence="1" type="ORF">ABIC75_000013</name>
</gene>
<dbReference type="Proteomes" id="UP001549184">
    <property type="component" value="Unassembled WGS sequence"/>
</dbReference>
<name>A0ABV2JN94_9GAMM</name>
<dbReference type="RefSeq" id="WP_354011823.1">
    <property type="nucleotide sequence ID" value="NZ_JBEPMU010000001.1"/>
</dbReference>
<dbReference type="EMBL" id="JBEPMU010000001">
    <property type="protein sequence ID" value="MET3650311.1"/>
    <property type="molecule type" value="Genomic_DNA"/>
</dbReference>
<sequence>MIIVQFSDLSKETIITFFAGQQESAVYPNLGEVDASDCRWIAFFNELPEGTQALLPAPTPSS</sequence>
<keyword evidence="2" id="KW-1185">Reference proteome</keyword>
<proteinExistence type="predicted"/>